<dbReference type="InterPro" id="IPR015797">
    <property type="entry name" value="NUDIX_hydrolase-like_dom_sf"/>
</dbReference>
<evidence type="ECO:0000256" key="16">
    <source>
        <dbReference type="ARBA" id="ARBA00042798"/>
    </source>
</evidence>
<evidence type="ECO:0000313" key="20">
    <source>
        <dbReference type="Proteomes" id="UP000619041"/>
    </source>
</evidence>
<organism evidence="19 20">
    <name type="scientific">Tsuneonella deserti</name>
    <dbReference type="NCBI Taxonomy" id="2035528"/>
    <lineage>
        <taxon>Bacteria</taxon>
        <taxon>Pseudomonadati</taxon>
        <taxon>Pseudomonadota</taxon>
        <taxon>Alphaproteobacteria</taxon>
        <taxon>Sphingomonadales</taxon>
        <taxon>Erythrobacteraceae</taxon>
        <taxon>Tsuneonella</taxon>
    </lineage>
</organism>
<keyword evidence="20" id="KW-1185">Reference proteome</keyword>
<proteinExistence type="inferred from homology"/>
<comment type="similarity">
    <text evidence="2 17">Belongs to the Nudix hydrolase family.</text>
</comment>
<dbReference type="Gene3D" id="3.90.79.10">
    <property type="entry name" value="Nucleoside Triphosphate Pyrophosphohydrolase"/>
    <property type="match status" value="1"/>
</dbReference>
<keyword evidence="4" id="KW-0235">DNA replication</keyword>
<dbReference type="InterPro" id="IPR047127">
    <property type="entry name" value="MutT-like"/>
</dbReference>
<keyword evidence="9" id="KW-0234">DNA repair</keyword>
<evidence type="ECO:0000256" key="17">
    <source>
        <dbReference type="RuleBase" id="RU003476"/>
    </source>
</evidence>
<comment type="caution">
    <text evidence="19">The sequence shown here is derived from an EMBL/GenBank/DDBJ whole genome shotgun (WGS) entry which is preliminary data.</text>
</comment>
<dbReference type="InterPro" id="IPR000086">
    <property type="entry name" value="NUDIX_hydrolase_dom"/>
</dbReference>
<evidence type="ECO:0000256" key="15">
    <source>
        <dbReference type="ARBA" id="ARBA00041979"/>
    </source>
</evidence>
<dbReference type="Proteomes" id="UP000619041">
    <property type="component" value="Unassembled WGS sequence"/>
</dbReference>
<dbReference type="Pfam" id="PF00293">
    <property type="entry name" value="NUDIX"/>
    <property type="match status" value="1"/>
</dbReference>
<evidence type="ECO:0000256" key="9">
    <source>
        <dbReference type="ARBA" id="ARBA00023204"/>
    </source>
</evidence>
<evidence type="ECO:0000256" key="11">
    <source>
        <dbReference type="ARBA" id="ARBA00036904"/>
    </source>
</evidence>
<comment type="catalytic activity">
    <reaction evidence="10">
        <text>8-oxo-dGTP + H2O = 8-oxo-dGMP + diphosphate + H(+)</text>
        <dbReference type="Rhea" id="RHEA:31575"/>
        <dbReference type="ChEBI" id="CHEBI:15377"/>
        <dbReference type="ChEBI" id="CHEBI:15378"/>
        <dbReference type="ChEBI" id="CHEBI:33019"/>
        <dbReference type="ChEBI" id="CHEBI:63224"/>
        <dbReference type="ChEBI" id="CHEBI:77896"/>
        <dbReference type="EC" id="3.6.1.55"/>
    </reaction>
</comment>
<evidence type="ECO:0000256" key="3">
    <source>
        <dbReference type="ARBA" id="ARBA00022457"/>
    </source>
</evidence>
<sequence length="135" mass="14572">MAVVAAAITDGEGRWLLQKRPHGKRHAGLWEFPGGKVEPAETHAQALVRELNEELTIVVPGMGFAPVGRAEGAPGEGEPAIVITLYKVTAWAGTPRAEPDAELRWSTPDEIVLLPLPPLDRHLAMQLFGDARQDA</sequence>
<evidence type="ECO:0000256" key="7">
    <source>
        <dbReference type="ARBA" id="ARBA00022801"/>
    </source>
</evidence>
<dbReference type="PROSITE" id="PS00893">
    <property type="entry name" value="NUDIX_BOX"/>
    <property type="match status" value="1"/>
</dbReference>
<evidence type="ECO:0000256" key="4">
    <source>
        <dbReference type="ARBA" id="ARBA00022705"/>
    </source>
</evidence>
<dbReference type="EC" id="3.6.1.55" evidence="12"/>
<evidence type="ECO:0000256" key="13">
    <source>
        <dbReference type="ARBA" id="ARBA00040794"/>
    </source>
</evidence>
<keyword evidence="5" id="KW-0479">Metal-binding</keyword>
<reference evidence="20" key="1">
    <citation type="journal article" date="2019" name="Int. J. Syst. Evol. Microbiol.">
        <title>The Global Catalogue of Microorganisms (GCM) 10K type strain sequencing project: providing services to taxonomists for standard genome sequencing and annotation.</title>
        <authorList>
            <consortium name="The Broad Institute Genomics Platform"/>
            <consortium name="The Broad Institute Genome Sequencing Center for Infectious Disease"/>
            <person name="Wu L."/>
            <person name="Ma J."/>
        </authorList>
    </citation>
    <scope>NUCLEOTIDE SEQUENCE [LARGE SCALE GENOMIC DNA]</scope>
    <source>
        <strain evidence="20">CGMCC 1.15959</strain>
    </source>
</reference>
<protein>
    <recommendedName>
        <fullName evidence="13">8-oxo-dGTP diphosphatase</fullName>
        <ecNumber evidence="12">3.6.1.55</ecNumber>
    </recommendedName>
    <alternativeName>
        <fullName evidence="16">7,8-dihydro-8-oxoguanine-triphosphatase</fullName>
    </alternativeName>
    <alternativeName>
        <fullName evidence="15">Mutator protein MutT</fullName>
    </alternativeName>
    <alternativeName>
        <fullName evidence="14">dGTP pyrophosphohydrolase</fullName>
    </alternativeName>
</protein>
<dbReference type="PROSITE" id="PS51462">
    <property type="entry name" value="NUDIX"/>
    <property type="match status" value="1"/>
</dbReference>
<keyword evidence="8" id="KW-0460">Magnesium</keyword>
<dbReference type="RefSeq" id="WP_188644410.1">
    <property type="nucleotide sequence ID" value="NZ_BMKL01000001.1"/>
</dbReference>
<evidence type="ECO:0000256" key="1">
    <source>
        <dbReference type="ARBA" id="ARBA00001946"/>
    </source>
</evidence>
<evidence type="ECO:0000259" key="18">
    <source>
        <dbReference type="PROSITE" id="PS51462"/>
    </source>
</evidence>
<dbReference type="InterPro" id="IPR020476">
    <property type="entry name" value="Nudix_hydrolase"/>
</dbReference>
<evidence type="ECO:0000256" key="6">
    <source>
        <dbReference type="ARBA" id="ARBA00022763"/>
    </source>
</evidence>
<comment type="cofactor">
    <cofactor evidence="1">
        <name>Mg(2+)</name>
        <dbReference type="ChEBI" id="CHEBI:18420"/>
    </cofactor>
</comment>
<evidence type="ECO:0000256" key="14">
    <source>
        <dbReference type="ARBA" id="ARBA00041592"/>
    </source>
</evidence>
<accession>A0ABQ1S8C3</accession>
<feature type="domain" description="Nudix hydrolase" evidence="18">
    <location>
        <begin position="1"/>
        <end position="129"/>
    </location>
</feature>
<keyword evidence="7 17" id="KW-0378">Hydrolase</keyword>
<dbReference type="PANTHER" id="PTHR47707">
    <property type="entry name" value="8-OXO-DGTP DIPHOSPHATASE"/>
    <property type="match status" value="1"/>
</dbReference>
<gene>
    <name evidence="19" type="ORF">GCM10011515_13150</name>
</gene>
<dbReference type="PANTHER" id="PTHR47707:SF1">
    <property type="entry name" value="NUDIX HYDROLASE FAMILY PROTEIN"/>
    <property type="match status" value="1"/>
</dbReference>
<name>A0ABQ1S8C3_9SPHN</name>
<evidence type="ECO:0000256" key="12">
    <source>
        <dbReference type="ARBA" id="ARBA00038905"/>
    </source>
</evidence>
<evidence type="ECO:0000256" key="2">
    <source>
        <dbReference type="ARBA" id="ARBA00005582"/>
    </source>
</evidence>
<evidence type="ECO:0000256" key="10">
    <source>
        <dbReference type="ARBA" id="ARBA00035861"/>
    </source>
</evidence>
<dbReference type="SUPFAM" id="SSF55811">
    <property type="entry name" value="Nudix"/>
    <property type="match status" value="1"/>
</dbReference>
<evidence type="ECO:0000256" key="8">
    <source>
        <dbReference type="ARBA" id="ARBA00022842"/>
    </source>
</evidence>
<keyword evidence="3" id="KW-0515">Mutator protein</keyword>
<comment type="catalytic activity">
    <reaction evidence="11">
        <text>8-oxo-GTP + H2O = 8-oxo-GMP + diphosphate + H(+)</text>
        <dbReference type="Rhea" id="RHEA:67616"/>
        <dbReference type="ChEBI" id="CHEBI:15377"/>
        <dbReference type="ChEBI" id="CHEBI:15378"/>
        <dbReference type="ChEBI" id="CHEBI:33019"/>
        <dbReference type="ChEBI" id="CHEBI:143553"/>
        <dbReference type="ChEBI" id="CHEBI:145694"/>
    </reaction>
</comment>
<dbReference type="EMBL" id="BMKL01000001">
    <property type="protein sequence ID" value="GGD94692.1"/>
    <property type="molecule type" value="Genomic_DNA"/>
</dbReference>
<evidence type="ECO:0000256" key="5">
    <source>
        <dbReference type="ARBA" id="ARBA00022723"/>
    </source>
</evidence>
<keyword evidence="6" id="KW-0227">DNA damage</keyword>
<dbReference type="PRINTS" id="PR00502">
    <property type="entry name" value="NUDIXFAMILY"/>
</dbReference>
<dbReference type="CDD" id="cd03425">
    <property type="entry name" value="NUDIX_MutT_NudA_like"/>
    <property type="match status" value="1"/>
</dbReference>
<dbReference type="InterPro" id="IPR020084">
    <property type="entry name" value="NUDIX_hydrolase_CS"/>
</dbReference>
<evidence type="ECO:0000313" key="19">
    <source>
        <dbReference type="EMBL" id="GGD94692.1"/>
    </source>
</evidence>